<keyword evidence="4 13" id="KW-0812">Transmembrane</keyword>
<keyword evidence="7 13" id="KW-0472">Membrane</keyword>
<feature type="transmembrane region" description="Helical" evidence="13">
    <location>
        <begin position="570"/>
        <end position="600"/>
    </location>
</feature>
<reference evidence="14 15" key="1">
    <citation type="submission" date="2021-09" db="EMBL/GenBank/DDBJ databases">
        <title>Genomic insights and catalytic innovation underlie evolution of tropane alkaloids biosynthesis.</title>
        <authorList>
            <person name="Wang Y.-J."/>
            <person name="Tian T."/>
            <person name="Huang J.-P."/>
            <person name="Huang S.-X."/>
        </authorList>
    </citation>
    <scope>NUCLEOTIDE SEQUENCE [LARGE SCALE GENOMIC DNA]</scope>
    <source>
        <strain evidence="14">KIB-2018</strain>
        <tissue evidence="14">Leaf</tissue>
    </source>
</reference>
<comment type="function">
    <text evidence="9">Thought to be a Golgi-localized beta-glycan synthase that polymerize the backbones of noncellulosic polysaccharides (hemicelluloses) of plant cell wall.</text>
</comment>
<evidence type="ECO:0000256" key="12">
    <source>
        <dbReference type="PIRSR" id="PIRSR605150-3"/>
    </source>
</evidence>
<feature type="transmembrane region" description="Helical" evidence="13">
    <location>
        <begin position="33"/>
        <end position="54"/>
    </location>
</feature>
<dbReference type="InterPro" id="IPR029044">
    <property type="entry name" value="Nucleotide-diphossugar_trans"/>
</dbReference>
<keyword evidence="5 13" id="KW-1133">Transmembrane helix</keyword>
<feature type="active site" evidence="10">
    <location>
        <position position="460"/>
    </location>
</feature>
<evidence type="ECO:0000256" key="8">
    <source>
        <dbReference type="ARBA" id="ARBA00023316"/>
    </source>
</evidence>
<feature type="transmembrane region" description="Helical" evidence="13">
    <location>
        <begin position="660"/>
        <end position="680"/>
    </location>
</feature>
<feature type="transmembrane region" description="Helical" evidence="13">
    <location>
        <begin position="732"/>
        <end position="750"/>
    </location>
</feature>
<evidence type="ECO:0000256" key="3">
    <source>
        <dbReference type="ARBA" id="ARBA00022679"/>
    </source>
</evidence>
<evidence type="ECO:0008006" key="16">
    <source>
        <dbReference type="Google" id="ProtNLM"/>
    </source>
</evidence>
<dbReference type="SUPFAM" id="SSF53448">
    <property type="entry name" value="Nucleotide-diphospho-sugar transferases"/>
    <property type="match status" value="1"/>
</dbReference>
<dbReference type="GO" id="GO:0071555">
    <property type="term" value="P:cell wall organization"/>
    <property type="evidence" value="ECO:0007669"/>
    <property type="project" value="UniProtKB-KW"/>
</dbReference>
<keyword evidence="6" id="KW-0333">Golgi apparatus</keyword>
<accession>A0AAV8TDX7</accession>
<comment type="subcellular location">
    <subcellularLocation>
        <location evidence="1">Golgi apparatus membrane</location>
        <topology evidence="1">Multi-pass membrane protein</topology>
    </subcellularLocation>
</comment>
<keyword evidence="8" id="KW-0961">Cell wall biogenesis/degradation</keyword>
<dbReference type="FunFam" id="3.90.550.10:FF:000138">
    <property type="entry name" value="Cellulose synthase isolog"/>
    <property type="match status" value="1"/>
</dbReference>
<evidence type="ECO:0000256" key="4">
    <source>
        <dbReference type="ARBA" id="ARBA00022692"/>
    </source>
</evidence>
<dbReference type="AlphaFoldDB" id="A0AAV8TDX7"/>
<dbReference type="Proteomes" id="UP001159364">
    <property type="component" value="Linkage Group LG05"/>
</dbReference>
<keyword evidence="3" id="KW-0808">Transferase</keyword>
<evidence type="ECO:0000256" key="10">
    <source>
        <dbReference type="PIRSR" id="PIRSR605150-1"/>
    </source>
</evidence>
<name>A0AAV8TDX7_9ROSI</name>
<comment type="caution">
    <text evidence="14">The sequence shown here is derived from an EMBL/GenBank/DDBJ whole genome shotgun (WGS) entry which is preliminary data.</text>
</comment>
<protein>
    <recommendedName>
        <fullName evidence="16">Cellulose synthase-like protein E1</fullName>
    </recommendedName>
</protein>
<feature type="binding site" evidence="12">
    <location>
        <position position="296"/>
    </location>
    <ligand>
        <name>Mn(2+)</name>
        <dbReference type="ChEBI" id="CHEBI:29035"/>
    </ligand>
</feature>
<organism evidence="14 15">
    <name type="scientific">Erythroxylum novogranatense</name>
    <dbReference type="NCBI Taxonomy" id="1862640"/>
    <lineage>
        <taxon>Eukaryota</taxon>
        <taxon>Viridiplantae</taxon>
        <taxon>Streptophyta</taxon>
        <taxon>Embryophyta</taxon>
        <taxon>Tracheophyta</taxon>
        <taxon>Spermatophyta</taxon>
        <taxon>Magnoliopsida</taxon>
        <taxon>eudicotyledons</taxon>
        <taxon>Gunneridae</taxon>
        <taxon>Pentapetalae</taxon>
        <taxon>rosids</taxon>
        <taxon>fabids</taxon>
        <taxon>Malpighiales</taxon>
        <taxon>Erythroxylaceae</taxon>
        <taxon>Erythroxylum</taxon>
    </lineage>
</organism>
<dbReference type="InterPro" id="IPR005150">
    <property type="entry name" value="Cellulose_synth"/>
</dbReference>
<feature type="binding site" evidence="11">
    <location>
        <position position="154"/>
    </location>
    <ligand>
        <name>UDP-alpha-D-glucose</name>
        <dbReference type="ChEBI" id="CHEBI:58885"/>
    </ligand>
</feature>
<evidence type="ECO:0000313" key="15">
    <source>
        <dbReference type="Proteomes" id="UP001159364"/>
    </source>
</evidence>
<evidence type="ECO:0000313" key="14">
    <source>
        <dbReference type="EMBL" id="KAJ8764995.1"/>
    </source>
</evidence>
<feature type="transmembrane region" description="Helical" evidence="13">
    <location>
        <begin position="700"/>
        <end position="720"/>
    </location>
</feature>
<feature type="binding site" evidence="11">
    <location>
        <position position="125"/>
    </location>
    <ligand>
        <name>UDP-alpha-D-glucose</name>
        <dbReference type="ChEBI" id="CHEBI:58885"/>
    </ligand>
</feature>
<dbReference type="EMBL" id="JAIWQS010000005">
    <property type="protein sequence ID" value="KAJ8764995.1"/>
    <property type="molecule type" value="Genomic_DNA"/>
</dbReference>
<feature type="active site" evidence="10">
    <location>
        <position position="154"/>
    </location>
</feature>
<dbReference type="GO" id="GO:0016760">
    <property type="term" value="F:cellulose synthase (UDP-forming) activity"/>
    <property type="evidence" value="ECO:0007669"/>
    <property type="project" value="InterPro"/>
</dbReference>
<feature type="binding site" evidence="12">
    <location>
        <position position="320"/>
    </location>
    <ligand>
        <name>Mn(2+)</name>
        <dbReference type="ChEBI" id="CHEBI:29035"/>
    </ligand>
</feature>
<evidence type="ECO:0000256" key="11">
    <source>
        <dbReference type="PIRSR" id="PIRSR605150-2"/>
    </source>
</evidence>
<dbReference type="Pfam" id="PF03552">
    <property type="entry name" value="Cellulose_synt"/>
    <property type="match status" value="2"/>
</dbReference>
<sequence>MLMVAFVTGTCEKEMGSDMYTPLFETRRAKGRVLYRLFAVTVFTGICLIWAYRLSHIPRTGEAGRWVWIGAFGADLWFGLYWILTQASRWNVVYRFTFKDRLSNRHDKELPGVDIFVCTADPAIEPPLMVMNTILSVVAYDYPPEKLSVYLSDDAGSDLTFYALLEASNFAKHWIPYCKKFKVEPRSPAAYFSSICANHDETGQDKQLLAIKKLYKEMEERLENVVKLNRVPDDAKLKHKGFSEWESYSSRRDHGAILQIVTDGKDPRAVDVDGCALPTLVYLAREKRPEHHHNFKAGALNALLRVSVNISNGAIILTLDCDMYSNDSLSIRDALCFFMDEEKSHDIAFVQFSMKYNNITKNDIYGGLLRASKNVEFHGADGYGGPLYVGSCCFHRRDALCGRKYTKDCKLEYKSVTSPQRQESTEELEERIKYLATCTYEQNTQWGGEMGLKYGCPVEDVITGLSIKCRGWRSVYFNPKREGFCGVSPTSLTQTLVQHKRWSEGDFQILFSKYSPAWYAYGRISIGLQMVYSCYCLWALNCLATLYYAIIPSLCLLKGVPLFPQASSPWFLPFVYVISAKYIYSLAEFLFAGGTVQGWWNEQRIWLYKRTSSYLLGFIDSILKLLGFAESGFVITSKIADDDVLDRHEKEIMEFGDSSSMLTILATIAMLNLYCFVGVVKNVIMDAGAAADSLYNTMPLQILLCAVLVLINFPLYRGLFFRRDKGRLPSSAGLRAFVLAFLACSCFNFLH</sequence>
<evidence type="ECO:0000256" key="6">
    <source>
        <dbReference type="ARBA" id="ARBA00023034"/>
    </source>
</evidence>
<evidence type="ECO:0000256" key="7">
    <source>
        <dbReference type="ARBA" id="ARBA00023136"/>
    </source>
</evidence>
<evidence type="ECO:0000256" key="13">
    <source>
        <dbReference type="SAM" id="Phobius"/>
    </source>
</evidence>
<keyword evidence="15" id="KW-1185">Reference proteome</keyword>
<proteinExistence type="predicted"/>
<dbReference type="PANTHER" id="PTHR13301">
    <property type="entry name" value="X-BOX TRANSCRIPTION FACTOR-RELATED"/>
    <property type="match status" value="1"/>
</dbReference>
<dbReference type="GO" id="GO:0030244">
    <property type="term" value="P:cellulose biosynthetic process"/>
    <property type="evidence" value="ECO:0007669"/>
    <property type="project" value="InterPro"/>
</dbReference>
<evidence type="ECO:0000256" key="1">
    <source>
        <dbReference type="ARBA" id="ARBA00004653"/>
    </source>
</evidence>
<keyword evidence="2" id="KW-0328">Glycosyltransferase</keyword>
<feature type="transmembrane region" description="Helical" evidence="13">
    <location>
        <begin position="530"/>
        <end position="550"/>
    </location>
</feature>
<evidence type="ECO:0000256" key="2">
    <source>
        <dbReference type="ARBA" id="ARBA00022676"/>
    </source>
</evidence>
<gene>
    <name evidence="14" type="ORF">K2173_010465</name>
</gene>
<dbReference type="Gene3D" id="3.90.550.10">
    <property type="entry name" value="Spore Coat Polysaccharide Biosynthesis Protein SpsA, Chain A"/>
    <property type="match status" value="2"/>
</dbReference>
<evidence type="ECO:0000256" key="9">
    <source>
        <dbReference type="ARBA" id="ARBA00037405"/>
    </source>
</evidence>
<dbReference type="GO" id="GO:0000139">
    <property type="term" value="C:Golgi membrane"/>
    <property type="evidence" value="ECO:0007669"/>
    <property type="project" value="UniProtKB-SubCell"/>
</dbReference>
<feature type="transmembrane region" description="Helical" evidence="13">
    <location>
        <begin position="66"/>
        <end position="84"/>
    </location>
</feature>
<evidence type="ECO:0000256" key="5">
    <source>
        <dbReference type="ARBA" id="ARBA00022989"/>
    </source>
</evidence>